<dbReference type="EMBL" id="JBICZW010000040">
    <property type="protein sequence ID" value="MFG3194115.1"/>
    <property type="molecule type" value="Genomic_DNA"/>
</dbReference>
<evidence type="ECO:0000313" key="3">
    <source>
        <dbReference type="Proteomes" id="UP001604282"/>
    </source>
</evidence>
<gene>
    <name evidence="2" type="ORF">ACGFYS_34950</name>
</gene>
<accession>A0ABW7C340</accession>
<evidence type="ECO:0000256" key="1">
    <source>
        <dbReference type="SAM" id="MobiDB-lite"/>
    </source>
</evidence>
<feature type="region of interest" description="Disordered" evidence="1">
    <location>
        <begin position="1"/>
        <end position="24"/>
    </location>
</feature>
<dbReference type="RefSeq" id="WP_189849072.1">
    <property type="nucleotide sequence ID" value="NZ_BMVV01000006.1"/>
</dbReference>
<protein>
    <submittedName>
        <fullName evidence="2">Uncharacterized protein</fullName>
    </submittedName>
</protein>
<name>A0ABW7C340_9ACTN</name>
<evidence type="ECO:0000313" key="2">
    <source>
        <dbReference type="EMBL" id="MFG3194115.1"/>
    </source>
</evidence>
<reference evidence="2 3" key="1">
    <citation type="submission" date="2024-10" db="EMBL/GenBank/DDBJ databases">
        <title>The Natural Products Discovery Center: Release of the First 8490 Sequenced Strains for Exploring Actinobacteria Biosynthetic Diversity.</title>
        <authorList>
            <person name="Kalkreuter E."/>
            <person name="Kautsar S.A."/>
            <person name="Yang D."/>
            <person name="Bader C.D."/>
            <person name="Teijaro C.N."/>
            <person name="Fluegel L."/>
            <person name="Davis C.M."/>
            <person name="Simpson J.R."/>
            <person name="Lauterbach L."/>
            <person name="Steele A.D."/>
            <person name="Gui C."/>
            <person name="Meng S."/>
            <person name="Li G."/>
            <person name="Viehrig K."/>
            <person name="Ye F."/>
            <person name="Su P."/>
            <person name="Kiefer A.F."/>
            <person name="Nichols A."/>
            <person name="Cepeda A.J."/>
            <person name="Yan W."/>
            <person name="Fan B."/>
            <person name="Jiang Y."/>
            <person name="Adhikari A."/>
            <person name="Zheng C.-J."/>
            <person name="Schuster L."/>
            <person name="Cowan T.M."/>
            <person name="Smanski M.J."/>
            <person name="Chevrette M.G."/>
            <person name="De Carvalho L.P.S."/>
            <person name="Shen B."/>
        </authorList>
    </citation>
    <scope>NUCLEOTIDE SEQUENCE [LARGE SCALE GENOMIC DNA]</scope>
    <source>
        <strain evidence="2 3">NPDC048229</strain>
    </source>
</reference>
<dbReference type="Proteomes" id="UP001604282">
    <property type="component" value="Unassembled WGS sequence"/>
</dbReference>
<proteinExistence type="predicted"/>
<organism evidence="2 3">
    <name type="scientific">Streptomyces omiyaensis</name>
    <dbReference type="NCBI Taxonomy" id="68247"/>
    <lineage>
        <taxon>Bacteria</taxon>
        <taxon>Bacillati</taxon>
        <taxon>Actinomycetota</taxon>
        <taxon>Actinomycetes</taxon>
        <taxon>Kitasatosporales</taxon>
        <taxon>Streptomycetaceae</taxon>
        <taxon>Streptomyces</taxon>
    </lineage>
</organism>
<keyword evidence="3" id="KW-1185">Reference proteome</keyword>
<comment type="caution">
    <text evidence="2">The sequence shown here is derived from an EMBL/GenBank/DDBJ whole genome shotgun (WGS) entry which is preliminary data.</text>
</comment>
<sequence>MSGDTVNMYGGERNTGIVHHHAPVPATTPEQALAAVRELAEALRAQLPDADREALDEGLAELDGAAPGPSRRRTLLALAGIAATVGAVGQPLLDAVRAALELLAA</sequence>